<sequence length="717" mass="79066">MREPRRLRTIEHAHAVNSIERTLAKAIAHRTAGRYEKARRNLQRVLEEVPHHAGTHHELGLLTSKVDGPGPAVPHFVAALRAEPEKPRYWLALAVTLLVLNRLDEAHALMDRFRSREVADDETRAVLKDFADHAFARGQERYNAGDLATAETLADLVISLDDTHANATHLAGAVAAGKGRHQQAFDLFSIAIYREPDNAAYFSSLGAVLITLGDNVGAISALERAITLDPDLAIAHANLSGVYQRISRHGAAVTHARRAVALDPGLANAHNNLGCGLKSLGYLHEAIASFDRALTADPDHVTAHSNRLFAKLYTEGVTHADYAADARSFGARFADPLLRRRPFANDRDADRPLRIGFVSGDLCTHAVARFIEPLLRHLDQAQFEARAYMTQAAEDAVSAHLRTLFSGWHNIAGLSDDEAADLIEADAIDILVDLSGHSAGHRLLVFARKPAPVQVTWMGHPATTGLRAIDYRLTDTRLDVPGQTESLHTETVWWLPGVSATYEAHREIPPVRERPPFEDNGFITFGVMNRFEKISDCAFKTWAAILEALPDARLFMVVADVETAAIREQVCARLSTAGIPLDRVRLHPRVTTTYFNLYHEFDIALDSFPYNGGTTSCDTLCMGVPIIALRGSYAVSRVGSSLLDAIGLGELVGDTPEDYATRALELARDPDRLRAIRTNLRERMFAGPVMDHERFARDMGDAFRSMWKGWIAAHHPK</sequence>
<feature type="domain" description="O-GlcNAc transferase C-terminal" evidence="9">
    <location>
        <begin position="348"/>
        <end position="492"/>
    </location>
</feature>
<gene>
    <name evidence="10" type="ORF">MPPM_2991</name>
</gene>
<dbReference type="PANTHER" id="PTHR44835:SF1">
    <property type="entry name" value="PROTEIN O-GLCNAC TRANSFERASE"/>
    <property type="match status" value="1"/>
</dbReference>
<evidence type="ECO:0000256" key="3">
    <source>
        <dbReference type="ARBA" id="ARBA00011970"/>
    </source>
</evidence>
<keyword evidence="7 8" id="KW-0802">TPR repeat</keyword>
<dbReference type="Proteomes" id="UP000218288">
    <property type="component" value="Chromosome"/>
</dbReference>
<dbReference type="EC" id="2.4.1.255" evidence="3"/>
<dbReference type="GO" id="GO:0097363">
    <property type="term" value="F:protein O-acetylglucosaminyltransferase activity"/>
    <property type="evidence" value="ECO:0007669"/>
    <property type="project" value="UniProtKB-EC"/>
</dbReference>
<evidence type="ECO:0000256" key="5">
    <source>
        <dbReference type="ARBA" id="ARBA00022679"/>
    </source>
</evidence>
<dbReference type="Gene3D" id="3.40.50.2000">
    <property type="entry name" value="Glycogen Phosphorylase B"/>
    <property type="match status" value="1"/>
</dbReference>
<reference evidence="10 11" key="1">
    <citation type="journal article" date="2016" name="Genome Announc.">
        <title>Complete Genome Sequence of Methylobacterium populi P-1M, Isolated from Pink-Pigmented Household Biofilm.</title>
        <authorList>
            <person name="Morohoshi T."/>
            <person name="Ikeda T."/>
        </authorList>
    </citation>
    <scope>NUCLEOTIDE SEQUENCE [LARGE SCALE GENOMIC DNA]</scope>
    <source>
        <strain evidence="10 11">P-1M</strain>
    </source>
</reference>
<feature type="repeat" description="TPR" evidence="8">
    <location>
        <begin position="267"/>
        <end position="300"/>
    </location>
</feature>
<dbReference type="Pfam" id="PF13432">
    <property type="entry name" value="TPR_16"/>
    <property type="match status" value="2"/>
</dbReference>
<dbReference type="OrthoDB" id="146908at2"/>
<dbReference type="InterPro" id="IPR051939">
    <property type="entry name" value="Glycosyltr_41/O-GlcNAc_trsf"/>
</dbReference>
<dbReference type="PANTHER" id="PTHR44835">
    <property type="entry name" value="UDP-N-ACETYLGLUCOSAMINE--PEPTIDE N-ACETYLGLUCOSAMINYLTRANSFERASE SPINDLY-RELATED"/>
    <property type="match status" value="1"/>
</dbReference>
<dbReference type="InterPro" id="IPR029489">
    <property type="entry name" value="OGT/SEC/SPY_C"/>
</dbReference>
<keyword evidence="5" id="KW-0808">Transferase</keyword>
<feature type="repeat" description="TPR" evidence="8">
    <location>
        <begin position="199"/>
        <end position="232"/>
    </location>
</feature>
<evidence type="ECO:0000256" key="1">
    <source>
        <dbReference type="ARBA" id="ARBA00004922"/>
    </source>
</evidence>
<accession>A0A160PFW6</accession>
<name>A0A160PFW6_9HYPH</name>
<evidence type="ECO:0000256" key="8">
    <source>
        <dbReference type="PROSITE-ProRule" id="PRU00339"/>
    </source>
</evidence>
<dbReference type="PROSITE" id="PS50005">
    <property type="entry name" value="TPR"/>
    <property type="match status" value="2"/>
</dbReference>
<proteinExistence type="inferred from homology"/>
<dbReference type="Pfam" id="PF13844">
    <property type="entry name" value="Glyco_transf_41"/>
    <property type="match status" value="2"/>
</dbReference>
<evidence type="ECO:0000313" key="10">
    <source>
        <dbReference type="EMBL" id="BAU91596.1"/>
    </source>
</evidence>
<dbReference type="RefSeq" id="WP_096485688.1">
    <property type="nucleotide sequence ID" value="NZ_AP014809.1"/>
</dbReference>
<evidence type="ECO:0000256" key="4">
    <source>
        <dbReference type="ARBA" id="ARBA00022676"/>
    </source>
</evidence>
<evidence type="ECO:0000313" key="11">
    <source>
        <dbReference type="Proteomes" id="UP000218288"/>
    </source>
</evidence>
<dbReference type="Gene3D" id="3.40.50.11380">
    <property type="match status" value="1"/>
</dbReference>
<dbReference type="AlphaFoldDB" id="A0A160PFW6"/>
<dbReference type="SMART" id="SM00028">
    <property type="entry name" value="TPR"/>
    <property type="match status" value="6"/>
</dbReference>
<organism evidence="10 11">
    <name type="scientific">Methylorubrum populi</name>
    <dbReference type="NCBI Taxonomy" id="223967"/>
    <lineage>
        <taxon>Bacteria</taxon>
        <taxon>Pseudomonadati</taxon>
        <taxon>Pseudomonadota</taxon>
        <taxon>Alphaproteobacteria</taxon>
        <taxon>Hyphomicrobiales</taxon>
        <taxon>Methylobacteriaceae</taxon>
        <taxon>Methylorubrum</taxon>
    </lineage>
</organism>
<evidence type="ECO:0000256" key="2">
    <source>
        <dbReference type="ARBA" id="ARBA00005386"/>
    </source>
</evidence>
<keyword evidence="4" id="KW-0328">Glycosyltransferase</keyword>
<feature type="domain" description="O-GlcNAc transferase C-terminal" evidence="9">
    <location>
        <begin position="522"/>
        <end position="699"/>
    </location>
</feature>
<dbReference type="Gene3D" id="1.25.40.10">
    <property type="entry name" value="Tetratricopeptide repeat domain"/>
    <property type="match status" value="3"/>
</dbReference>
<dbReference type="SUPFAM" id="SSF53756">
    <property type="entry name" value="UDP-Glycosyltransferase/glycogen phosphorylase"/>
    <property type="match status" value="1"/>
</dbReference>
<dbReference type="SUPFAM" id="SSF48452">
    <property type="entry name" value="TPR-like"/>
    <property type="match status" value="2"/>
</dbReference>
<dbReference type="InterPro" id="IPR019734">
    <property type="entry name" value="TPR_rpt"/>
</dbReference>
<evidence type="ECO:0000256" key="7">
    <source>
        <dbReference type="ARBA" id="ARBA00022803"/>
    </source>
</evidence>
<dbReference type="Pfam" id="PF13181">
    <property type="entry name" value="TPR_8"/>
    <property type="match status" value="1"/>
</dbReference>
<protein>
    <recommendedName>
        <fullName evidence="3">protein O-GlcNAc transferase</fullName>
        <ecNumber evidence="3">2.4.1.255</ecNumber>
    </recommendedName>
</protein>
<evidence type="ECO:0000256" key="6">
    <source>
        <dbReference type="ARBA" id="ARBA00022737"/>
    </source>
</evidence>
<dbReference type="InterPro" id="IPR011990">
    <property type="entry name" value="TPR-like_helical_dom_sf"/>
</dbReference>
<comment type="similarity">
    <text evidence="2">Belongs to the glycosyltransferase 41 family. O-GlcNAc transferase subfamily.</text>
</comment>
<keyword evidence="6" id="KW-0677">Repeat</keyword>
<dbReference type="EMBL" id="AP014809">
    <property type="protein sequence ID" value="BAU91596.1"/>
    <property type="molecule type" value="Genomic_DNA"/>
</dbReference>
<evidence type="ECO:0000259" key="9">
    <source>
        <dbReference type="Pfam" id="PF13844"/>
    </source>
</evidence>
<comment type="pathway">
    <text evidence="1">Protein modification; protein glycosylation.</text>
</comment>